<dbReference type="PROSITE" id="PS00616">
    <property type="entry name" value="HIS_ACID_PHOSPHAT_1"/>
    <property type="match status" value="1"/>
</dbReference>
<keyword evidence="2" id="KW-0378">Hydrolase</keyword>
<dbReference type="CDD" id="cd07061">
    <property type="entry name" value="HP_HAP_like"/>
    <property type="match status" value="1"/>
</dbReference>
<dbReference type="OrthoDB" id="294288at2759"/>
<dbReference type="PANTHER" id="PTHR11567:SF110">
    <property type="entry name" value="2-PHOSPHOXYLOSE PHOSPHATASE 1"/>
    <property type="match status" value="1"/>
</dbReference>
<dbReference type="InParanoid" id="A0A078AV72"/>
<sequence length="414" mass="47924">MRKIILSLSFILSATYVQSGQKLAFVYELVRHGARASTHSEDLSIFEVPKGQLTRSGMRQRYLIGKYNRQKYIEKEQLIDGTYNPSQIYLQTTSVTRAQQSSYAEMMGLFPPLQNSQLNEQIPSKAMPKLKLHNKGNLQETVLKSQIDNYQFIPAFTYAEANVNDDLYFTGCPWVYAYKTDAAKKPETYNGVIDEVLDVLRNPIGKANNYTQDQIDKINFNDITLEQDKWFTTDFQGVKQWYQYTPVELEYLKHFQVIHLTLPVGQQGRQLLMTKQLSKPIQSMKNRIQEILSGNQSKDTLRYIVYSGHDDTISNLLVFLNPVNFYFEAVPYCSQVYFELYYDEDCVSTKKDNSCFTLQMFYNGHPFKLDTCQAANLQRGSNSPFCQFDDFVAHYDKLKYQGDVKEACLKPYTG</sequence>
<dbReference type="InterPro" id="IPR050645">
    <property type="entry name" value="Histidine_acid_phosphatase"/>
</dbReference>
<evidence type="ECO:0000256" key="2">
    <source>
        <dbReference type="ARBA" id="ARBA00022801"/>
    </source>
</evidence>
<dbReference type="AlphaFoldDB" id="A0A078AV72"/>
<dbReference type="Proteomes" id="UP000039865">
    <property type="component" value="Unassembled WGS sequence"/>
</dbReference>
<dbReference type="PANTHER" id="PTHR11567">
    <property type="entry name" value="ACID PHOSPHATASE-RELATED"/>
    <property type="match status" value="1"/>
</dbReference>
<protein>
    <submittedName>
        <fullName evidence="4">Histidine acid phosphatase family protein</fullName>
    </submittedName>
</protein>
<name>A0A078AV72_STYLE</name>
<comment type="similarity">
    <text evidence="1">Belongs to the histidine acid phosphatase family.</text>
</comment>
<evidence type="ECO:0000313" key="4">
    <source>
        <dbReference type="EMBL" id="CDW85891.1"/>
    </source>
</evidence>
<feature type="signal peptide" evidence="3">
    <location>
        <begin position="1"/>
        <end position="19"/>
    </location>
</feature>
<dbReference type="Gene3D" id="3.40.50.1240">
    <property type="entry name" value="Phosphoglycerate mutase-like"/>
    <property type="match status" value="1"/>
</dbReference>
<dbReference type="InterPro" id="IPR000560">
    <property type="entry name" value="His_Pase_clade-2"/>
</dbReference>
<reference evidence="4 5" key="1">
    <citation type="submission" date="2014-06" db="EMBL/GenBank/DDBJ databases">
        <authorList>
            <person name="Swart Estienne"/>
        </authorList>
    </citation>
    <scope>NUCLEOTIDE SEQUENCE [LARGE SCALE GENOMIC DNA]</scope>
    <source>
        <strain evidence="4 5">130c</strain>
    </source>
</reference>
<dbReference type="SUPFAM" id="SSF53254">
    <property type="entry name" value="Phosphoglycerate mutase-like"/>
    <property type="match status" value="1"/>
</dbReference>
<proteinExistence type="inferred from homology"/>
<keyword evidence="5" id="KW-1185">Reference proteome</keyword>
<evidence type="ECO:0000256" key="3">
    <source>
        <dbReference type="SAM" id="SignalP"/>
    </source>
</evidence>
<evidence type="ECO:0000313" key="5">
    <source>
        <dbReference type="Proteomes" id="UP000039865"/>
    </source>
</evidence>
<accession>A0A078AV72</accession>
<gene>
    <name evidence="4" type="primary">Contig6826.g7293</name>
    <name evidence="4" type="ORF">STYLEM_14980</name>
</gene>
<dbReference type="Pfam" id="PF00328">
    <property type="entry name" value="His_Phos_2"/>
    <property type="match status" value="1"/>
</dbReference>
<organism evidence="4 5">
    <name type="scientific">Stylonychia lemnae</name>
    <name type="common">Ciliate</name>
    <dbReference type="NCBI Taxonomy" id="5949"/>
    <lineage>
        <taxon>Eukaryota</taxon>
        <taxon>Sar</taxon>
        <taxon>Alveolata</taxon>
        <taxon>Ciliophora</taxon>
        <taxon>Intramacronucleata</taxon>
        <taxon>Spirotrichea</taxon>
        <taxon>Stichotrichia</taxon>
        <taxon>Sporadotrichida</taxon>
        <taxon>Oxytrichidae</taxon>
        <taxon>Stylonychinae</taxon>
        <taxon>Stylonychia</taxon>
    </lineage>
</organism>
<keyword evidence="3" id="KW-0732">Signal</keyword>
<dbReference type="EMBL" id="CCKQ01014137">
    <property type="protein sequence ID" value="CDW85891.1"/>
    <property type="molecule type" value="Genomic_DNA"/>
</dbReference>
<dbReference type="InterPro" id="IPR029033">
    <property type="entry name" value="His_PPase_superfam"/>
</dbReference>
<feature type="chain" id="PRO_5001729640" evidence="3">
    <location>
        <begin position="20"/>
        <end position="414"/>
    </location>
</feature>
<evidence type="ECO:0000256" key="1">
    <source>
        <dbReference type="ARBA" id="ARBA00005375"/>
    </source>
</evidence>
<dbReference type="GO" id="GO:0016791">
    <property type="term" value="F:phosphatase activity"/>
    <property type="evidence" value="ECO:0007669"/>
    <property type="project" value="TreeGrafter"/>
</dbReference>
<dbReference type="InterPro" id="IPR033379">
    <property type="entry name" value="Acid_Pase_AS"/>
</dbReference>